<protein>
    <submittedName>
        <fullName evidence="3">DUF2892 domain-containing protein</fullName>
    </submittedName>
</protein>
<evidence type="ECO:0000256" key="1">
    <source>
        <dbReference type="SAM" id="Phobius"/>
    </source>
</evidence>
<reference evidence="3" key="1">
    <citation type="submission" date="2021-02" db="EMBL/GenBank/DDBJ databases">
        <title>Sulfurospirillum tamanensis sp. nov.</title>
        <authorList>
            <person name="Frolova A."/>
            <person name="Merkel A."/>
            <person name="Slobodkin A."/>
        </authorList>
    </citation>
    <scope>NUCLEOTIDE SEQUENCE</scope>
    <source>
        <strain evidence="3">T05b</strain>
    </source>
</reference>
<keyword evidence="4" id="KW-1185">Reference proteome</keyword>
<dbReference type="RefSeq" id="WP_205458933.1">
    <property type="nucleotide sequence ID" value="NZ_JAFHKK010000011.1"/>
</dbReference>
<feature type="transmembrane region" description="Helical" evidence="1">
    <location>
        <begin position="36"/>
        <end position="58"/>
    </location>
</feature>
<dbReference type="InterPro" id="IPR021309">
    <property type="entry name" value="YgaP-like_TM"/>
</dbReference>
<evidence type="ECO:0000313" key="4">
    <source>
        <dbReference type="Proteomes" id="UP000703590"/>
    </source>
</evidence>
<gene>
    <name evidence="3" type="ORF">JWV37_06285</name>
</gene>
<evidence type="ECO:0000259" key="2">
    <source>
        <dbReference type="Pfam" id="PF11127"/>
    </source>
</evidence>
<keyword evidence="1" id="KW-0472">Membrane</keyword>
<proteinExistence type="predicted"/>
<feature type="domain" description="Inner membrane protein YgaP-like transmembrane" evidence="2">
    <location>
        <begin position="13"/>
        <end position="58"/>
    </location>
</feature>
<name>A0ABS2WRS9_9BACT</name>
<dbReference type="Proteomes" id="UP000703590">
    <property type="component" value="Unassembled WGS sequence"/>
</dbReference>
<feature type="transmembrane region" description="Helical" evidence="1">
    <location>
        <begin position="12"/>
        <end position="30"/>
    </location>
</feature>
<keyword evidence="1" id="KW-1133">Transmembrane helix</keyword>
<dbReference type="EMBL" id="JAFHKK010000011">
    <property type="protein sequence ID" value="MBN2964381.1"/>
    <property type="molecule type" value="Genomic_DNA"/>
</dbReference>
<accession>A0ABS2WRS9</accession>
<evidence type="ECO:0000313" key="3">
    <source>
        <dbReference type="EMBL" id="MBN2964381.1"/>
    </source>
</evidence>
<organism evidence="3 4">
    <name type="scientific">Sulfurospirillum tamanense</name>
    <dbReference type="NCBI Taxonomy" id="2813362"/>
    <lineage>
        <taxon>Bacteria</taxon>
        <taxon>Pseudomonadati</taxon>
        <taxon>Campylobacterota</taxon>
        <taxon>Epsilonproteobacteria</taxon>
        <taxon>Campylobacterales</taxon>
        <taxon>Sulfurospirillaceae</taxon>
        <taxon>Sulfurospirillum</taxon>
    </lineage>
</organism>
<keyword evidence="1" id="KW-0812">Transmembrane</keyword>
<reference evidence="3" key="2">
    <citation type="submission" date="2021-02" db="EMBL/GenBank/DDBJ databases">
        <authorList>
            <person name="Merkel A.Y."/>
        </authorList>
    </citation>
    <scope>NUCLEOTIDE SEQUENCE</scope>
    <source>
        <strain evidence="3">T05b</strain>
    </source>
</reference>
<sequence>MNFNKIRSFCQKFRIVLGSVLIVVGIFLLGKASYAPWFFLGVIPLIAGLLNFCPLCIITKKCDISKK</sequence>
<comment type="caution">
    <text evidence="3">The sequence shown here is derived from an EMBL/GenBank/DDBJ whole genome shotgun (WGS) entry which is preliminary data.</text>
</comment>
<dbReference type="Pfam" id="PF11127">
    <property type="entry name" value="YgaP-like_TM"/>
    <property type="match status" value="1"/>
</dbReference>